<dbReference type="EMBL" id="BQKM01000007">
    <property type="protein sequence ID" value="GJN53636.1"/>
    <property type="molecule type" value="Genomic_DNA"/>
</dbReference>
<dbReference type="RefSeq" id="WP_173174986.1">
    <property type="nucleotide sequence ID" value="NZ_AP023189.1"/>
</dbReference>
<protein>
    <submittedName>
        <fullName evidence="2">Alginate lyase</fullName>
    </submittedName>
</protein>
<dbReference type="Pfam" id="PF08787">
    <property type="entry name" value="Alginate_lyase2"/>
    <property type="match status" value="1"/>
</dbReference>
<evidence type="ECO:0000313" key="3">
    <source>
        <dbReference type="EMBL" id="GJN53636.1"/>
    </source>
</evidence>
<dbReference type="SUPFAM" id="SSF49899">
    <property type="entry name" value="Concanavalin A-like lectins/glucanases"/>
    <property type="match status" value="1"/>
</dbReference>
<evidence type="ECO:0000259" key="1">
    <source>
        <dbReference type="Pfam" id="PF08787"/>
    </source>
</evidence>
<dbReference type="GO" id="GO:0016829">
    <property type="term" value="F:lyase activity"/>
    <property type="evidence" value="ECO:0007669"/>
    <property type="project" value="UniProtKB-KW"/>
</dbReference>
<name>A0A6J4DXY0_9PSED</name>
<dbReference type="Gene3D" id="2.60.120.200">
    <property type="match status" value="1"/>
</dbReference>
<dbReference type="InterPro" id="IPR013320">
    <property type="entry name" value="ConA-like_dom_sf"/>
</dbReference>
<organism evidence="2 4">
    <name type="scientific">Pseudomonas tohonis</name>
    <dbReference type="NCBI Taxonomy" id="2725477"/>
    <lineage>
        <taxon>Bacteria</taxon>
        <taxon>Pseudomonadati</taxon>
        <taxon>Pseudomonadota</taxon>
        <taxon>Gammaproteobacteria</taxon>
        <taxon>Pseudomonadales</taxon>
        <taxon>Pseudomonadaceae</taxon>
        <taxon>Pseudomonas</taxon>
    </lineage>
</organism>
<keyword evidence="5" id="KW-1185">Reference proteome</keyword>
<evidence type="ECO:0000313" key="5">
    <source>
        <dbReference type="Proteomes" id="UP001054892"/>
    </source>
</evidence>
<dbReference type="KEGG" id="ptw:TUM18999_05880"/>
<dbReference type="Proteomes" id="UP000509383">
    <property type="component" value="Chromosome"/>
</dbReference>
<dbReference type="EMBL" id="AP023189">
    <property type="protein sequence ID" value="BCG22397.1"/>
    <property type="molecule type" value="Genomic_DNA"/>
</dbReference>
<reference evidence="2 4" key="1">
    <citation type="submission" date="2020-05" db="EMBL/GenBank/DDBJ databases">
        <title>Characterization of novel class B3 metallo-beta-lactamase from novel Pseudomonas species.</title>
        <authorList>
            <person name="Yamada K."/>
            <person name="Aoki K."/>
            <person name="Ishii Y."/>
        </authorList>
    </citation>
    <scope>NUCLEOTIDE SEQUENCE [LARGE SCALE GENOMIC DNA]</scope>
    <source>
        <strain evidence="2 4">TUM18999</strain>
        <strain evidence="3 5">TUM20286</strain>
    </source>
</reference>
<feature type="domain" description="Alginate lyase 2" evidence="1">
    <location>
        <begin position="2"/>
        <end position="220"/>
    </location>
</feature>
<accession>A0A6J4DXY0</accession>
<keyword evidence="2" id="KW-0456">Lyase</keyword>
<dbReference type="Proteomes" id="UP001054892">
    <property type="component" value="Unassembled WGS sequence"/>
</dbReference>
<evidence type="ECO:0000313" key="4">
    <source>
        <dbReference type="Proteomes" id="UP000509383"/>
    </source>
</evidence>
<sequence>MIDLGTWNLTIPVGSPSVTIETPALMGGYQDNYFKAANGTLFFWTPVNGSATANAVYPRSELRETYADGKLRNWTYGAADNYMSANLAVGQVPSTGKIVIGQIHAYGSTSPLLKLEYQFKTKTGTGNIVAKVRNTPSDEAGAVVTLLSGVKLNQRFTYVINMSPTGQLSILVNSTMFTQQLDPTWAPKPLYFKAGVYAQDNVGEATEAGSATFYNLKLEHRALASSTAQ</sequence>
<evidence type="ECO:0000313" key="2">
    <source>
        <dbReference type="EMBL" id="BCG22397.1"/>
    </source>
</evidence>
<dbReference type="AlphaFoldDB" id="A0A6J4DXY0"/>
<gene>
    <name evidence="2" type="ORF">TUM18999_05880</name>
    <name evidence="3" type="ORF">TUM20286_33880</name>
</gene>
<dbReference type="InterPro" id="IPR014895">
    <property type="entry name" value="Alginate_lyase_2"/>
</dbReference>
<proteinExistence type="predicted"/>